<evidence type="ECO:0000313" key="3">
    <source>
        <dbReference type="Proteomes" id="UP001343492"/>
    </source>
</evidence>
<evidence type="ECO:0000313" key="2">
    <source>
        <dbReference type="EMBL" id="MEE1877989.1"/>
    </source>
</evidence>
<dbReference type="EMBL" id="JAZDQV010000009">
    <property type="protein sequence ID" value="MEE1877989.1"/>
    <property type="molecule type" value="Genomic_DNA"/>
</dbReference>
<gene>
    <name evidence="2" type="ORF">VRS74_09870</name>
</gene>
<comment type="caution">
    <text evidence="2">The sequence shown here is derived from an EMBL/GenBank/DDBJ whole genome shotgun (WGS) entry which is preliminary data.</text>
</comment>
<feature type="transmembrane region" description="Helical" evidence="1">
    <location>
        <begin position="91"/>
        <end position="110"/>
    </location>
</feature>
<keyword evidence="3" id="KW-1185">Reference proteome</keyword>
<sequence length="196" mass="21172">MPAPHYALSEALIVLVGVWSVLQMARRGMRFGALGISIFSVAAGIGVIRFGLGRIEELAPVHQAFSQVGGATAMALVAMQLVMVPVKSWTGWRLSVAIALAVATLVSGMIAREATMPLFTAWLLIAIVASTIWSASGVVQRLLRASVVAIFLANVLFVRQSSILSADTSWHLFHILIAVWFVGIWWLLEKQAFSTD</sequence>
<feature type="transmembrane region" description="Helical" evidence="1">
    <location>
        <begin position="142"/>
        <end position="158"/>
    </location>
</feature>
<proteinExistence type="predicted"/>
<keyword evidence="1" id="KW-1133">Transmembrane helix</keyword>
<dbReference type="Proteomes" id="UP001343492">
    <property type="component" value="Unassembled WGS sequence"/>
</dbReference>
<feature type="transmembrane region" description="Helical" evidence="1">
    <location>
        <begin position="6"/>
        <end position="24"/>
    </location>
</feature>
<keyword evidence="1" id="KW-0472">Membrane</keyword>
<feature type="transmembrane region" description="Helical" evidence="1">
    <location>
        <begin position="116"/>
        <end position="135"/>
    </location>
</feature>
<feature type="transmembrane region" description="Helical" evidence="1">
    <location>
        <begin position="31"/>
        <end position="52"/>
    </location>
</feature>
<keyword evidence="1" id="KW-0812">Transmembrane</keyword>
<name>A0ABU7GFX0_9SPHN</name>
<evidence type="ECO:0000256" key="1">
    <source>
        <dbReference type="SAM" id="Phobius"/>
    </source>
</evidence>
<protein>
    <submittedName>
        <fullName evidence="2">Uncharacterized protein</fullName>
    </submittedName>
</protein>
<organism evidence="2 3">
    <name type="scientific">Altererythrobacter litoralis</name>
    <dbReference type="NCBI Taxonomy" id="3113904"/>
    <lineage>
        <taxon>Bacteria</taxon>
        <taxon>Pseudomonadati</taxon>
        <taxon>Pseudomonadota</taxon>
        <taxon>Alphaproteobacteria</taxon>
        <taxon>Sphingomonadales</taxon>
        <taxon>Erythrobacteraceae</taxon>
        <taxon>Altererythrobacter</taxon>
    </lineage>
</organism>
<reference evidence="2 3" key="1">
    <citation type="submission" date="2024-01" db="EMBL/GenBank/DDBJ databases">
        <title>The genome sequence of Erythrobacteraceae sp. strain 1XM1-14.</title>
        <authorList>
            <person name="Liu Y."/>
        </authorList>
    </citation>
    <scope>NUCLEOTIDE SEQUENCE [LARGE SCALE GENOMIC DNA]</scope>
    <source>
        <strain evidence="2 3">1XM1-14</strain>
    </source>
</reference>
<feature type="transmembrane region" description="Helical" evidence="1">
    <location>
        <begin position="170"/>
        <end position="188"/>
    </location>
</feature>
<accession>A0ABU7GFX0</accession>
<dbReference type="RefSeq" id="WP_354145093.1">
    <property type="nucleotide sequence ID" value="NZ_JAZDQV010000009.1"/>
</dbReference>